<evidence type="ECO:0000256" key="5">
    <source>
        <dbReference type="ARBA" id="ARBA00022679"/>
    </source>
</evidence>
<comment type="cofactor">
    <cofactor evidence="1">
        <name>pyridoxal 5'-phosphate</name>
        <dbReference type="ChEBI" id="CHEBI:597326"/>
    </cofactor>
</comment>
<evidence type="ECO:0000256" key="7">
    <source>
        <dbReference type="ARBA" id="ARBA00022990"/>
    </source>
</evidence>
<dbReference type="GO" id="GO:0047804">
    <property type="term" value="F:cysteine-S-conjugate beta-lyase activity"/>
    <property type="evidence" value="ECO:0007669"/>
    <property type="project" value="UniProtKB-EC"/>
</dbReference>
<evidence type="ECO:0000256" key="9">
    <source>
        <dbReference type="ARBA" id="ARBA00024016"/>
    </source>
</evidence>
<dbReference type="InterPro" id="IPR015421">
    <property type="entry name" value="PyrdxlP-dep_Trfase_major"/>
</dbReference>
<comment type="caution">
    <text evidence="12">The sequence shown here is derived from an EMBL/GenBank/DDBJ whole genome shotgun (WGS) entry which is preliminary data.</text>
</comment>
<dbReference type="CDD" id="cd00609">
    <property type="entry name" value="AAT_like"/>
    <property type="match status" value="1"/>
</dbReference>
<proteinExistence type="inferred from homology"/>
<evidence type="ECO:0000256" key="10">
    <source>
        <dbReference type="ARBA" id="ARBA00049325"/>
    </source>
</evidence>
<keyword evidence="8" id="KW-0456">Lyase</keyword>
<evidence type="ECO:0000256" key="6">
    <source>
        <dbReference type="ARBA" id="ARBA00022898"/>
    </source>
</evidence>
<dbReference type="GO" id="GO:0005739">
    <property type="term" value="C:mitochondrion"/>
    <property type="evidence" value="ECO:0007669"/>
    <property type="project" value="TreeGrafter"/>
</dbReference>
<dbReference type="GO" id="GO:0030170">
    <property type="term" value="F:pyridoxal phosphate binding"/>
    <property type="evidence" value="ECO:0007669"/>
    <property type="project" value="InterPro"/>
</dbReference>
<dbReference type="InterPro" id="IPR051326">
    <property type="entry name" value="Kynurenine-oxoglutarate_AT"/>
</dbReference>
<keyword evidence="4" id="KW-0032">Aminotransferase</keyword>
<dbReference type="UniPathway" id="UPA00334">
    <property type="reaction ID" value="UER00726"/>
</dbReference>
<reference evidence="12 13" key="1">
    <citation type="submission" date="2018-04" db="EMBL/GenBank/DDBJ databases">
        <title>The genome of golden apple snail Pomacea canaliculata provides insight into stress tolerance and invasive adaptation.</title>
        <authorList>
            <person name="Liu C."/>
            <person name="Liu B."/>
            <person name="Ren Y."/>
            <person name="Zhang Y."/>
            <person name="Wang H."/>
            <person name="Li S."/>
            <person name="Jiang F."/>
            <person name="Yin L."/>
            <person name="Zhang G."/>
            <person name="Qian W."/>
            <person name="Fan W."/>
        </authorList>
    </citation>
    <scope>NUCLEOTIDE SEQUENCE [LARGE SCALE GENOMIC DNA]</scope>
    <source>
        <strain evidence="12">SZHN2017</strain>
        <tissue evidence="12">Muscle</tissue>
    </source>
</reference>
<evidence type="ECO:0000256" key="2">
    <source>
        <dbReference type="ARBA" id="ARBA00007441"/>
    </source>
</evidence>
<evidence type="ECO:0000313" key="12">
    <source>
        <dbReference type="EMBL" id="PVD21529.1"/>
    </source>
</evidence>
<dbReference type="InterPro" id="IPR015422">
    <property type="entry name" value="PyrdxlP-dep_Trfase_small"/>
</dbReference>
<name>A0A2T7NK44_POMCA</name>
<dbReference type="GO" id="GO:0016212">
    <property type="term" value="F:kynurenine-oxoglutarate transaminase activity"/>
    <property type="evidence" value="ECO:0007669"/>
    <property type="project" value="TreeGrafter"/>
</dbReference>
<dbReference type="AlphaFoldDB" id="A0A2T7NK44"/>
<dbReference type="FunFam" id="3.90.1150.10:FF:000021">
    <property type="entry name" value="Kynurenine--oxoglutarate transaminase 3"/>
    <property type="match status" value="1"/>
</dbReference>
<evidence type="ECO:0000256" key="3">
    <source>
        <dbReference type="ARBA" id="ARBA00011738"/>
    </source>
</evidence>
<dbReference type="Gene3D" id="3.40.640.10">
    <property type="entry name" value="Type I PLP-dependent aspartate aminotransferase-like (Major domain)"/>
    <property type="match status" value="1"/>
</dbReference>
<comment type="pathway">
    <text evidence="9">Amino-acid degradation; L-kynurenine degradation; kynurenate from L-kynurenine: step 1/2.</text>
</comment>
<dbReference type="SUPFAM" id="SSF53383">
    <property type="entry name" value="PLP-dependent transferases"/>
    <property type="match status" value="1"/>
</dbReference>
<evidence type="ECO:0000256" key="4">
    <source>
        <dbReference type="ARBA" id="ARBA00022576"/>
    </source>
</evidence>
<dbReference type="FunFam" id="3.90.1150.10:FF:000275">
    <property type="entry name" value="kynurenine--oxoglutarate transaminase 1"/>
    <property type="match status" value="1"/>
</dbReference>
<comment type="subunit">
    <text evidence="3">Homodimer.</text>
</comment>
<protein>
    <recommendedName>
        <fullName evidence="11">Aminotransferase class I/classII large domain-containing protein</fullName>
    </recommendedName>
</protein>
<evidence type="ECO:0000256" key="8">
    <source>
        <dbReference type="ARBA" id="ARBA00023239"/>
    </source>
</evidence>
<comment type="similarity">
    <text evidence="2">Belongs to the class-I pyridoxal-phosphate-dependent aminotransferase family.</text>
</comment>
<dbReference type="EMBL" id="PZQS01000011">
    <property type="protein sequence ID" value="PVD21529.1"/>
    <property type="molecule type" value="Genomic_DNA"/>
</dbReference>
<dbReference type="InterPro" id="IPR015424">
    <property type="entry name" value="PyrdxlP-dep_Trfase"/>
</dbReference>
<dbReference type="FunFam" id="3.40.640.10:FF:000024">
    <property type="entry name" value="Kynurenine--oxoglutarate transaminase 3"/>
    <property type="match status" value="1"/>
</dbReference>
<organism evidence="12 13">
    <name type="scientific">Pomacea canaliculata</name>
    <name type="common">Golden apple snail</name>
    <dbReference type="NCBI Taxonomy" id="400727"/>
    <lineage>
        <taxon>Eukaryota</taxon>
        <taxon>Metazoa</taxon>
        <taxon>Spiralia</taxon>
        <taxon>Lophotrochozoa</taxon>
        <taxon>Mollusca</taxon>
        <taxon>Gastropoda</taxon>
        <taxon>Caenogastropoda</taxon>
        <taxon>Architaenioglossa</taxon>
        <taxon>Ampullarioidea</taxon>
        <taxon>Ampullariidae</taxon>
        <taxon>Pomacea</taxon>
    </lineage>
</organism>
<keyword evidence="13" id="KW-1185">Reference proteome</keyword>
<feature type="domain" description="Aminotransferase class I/classII large" evidence="11">
    <location>
        <begin position="44"/>
        <end position="428"/>
    </location>
</feature>
<keyword evidence="5" id="KW-0808">Transferase</keyword>
<dbReference type="GO" id="GO:0097053">
    <property type="term" value="P:L-kynurenine catabolic process"/>
    <property type="evidence" value="ECO:0007669"/>
    <property type="project" value="UniProtKB-UniPathway"/>
</dbReference>
<comment type="catalytic activity">
    <reaction evidence="10">
        <text>an S-substituted L-cysteine + H2O = a thiol + pyruvate + NH4(+)</text>
        <dbReference type="Rhea" id="RHEA:18121"/>
        <dbReference type="ChEBI" id="CHEBI:15361"/>
        <dbReference type="ChEBI" id="CHEBI:15377"/>
        <dbReference type="ChEBI" id="CHEBI:28938"/>
        <dbReference type="ChEBI" id="CHEBI:29256"/>
        <dbReference type="ChEBI" id="CHEBI:58717"/>
        <dbReference type="EC" id="4.4.1.13"/>
    </reaction>
    <physiologicalReaction direction="left-to-right" evidence="10">
        <dbReference type="Rhea" id="RHEA:18122"/>
    </physiologicalReaction>
</comment>
<evidence type="ECO:0000256" key="1">
    <source>
        <dbReference type="ARBA" id="ARBA00001933"/>
    </source>
</evidence>
<dbReference type="Proteomes" id="UP000245119">
    <property type="component" value="Linkage Group LG11"/>
</dbReference>
<dbReference type="Gene3D" id="3.90.1150.10">
    <property type="entry name" value="Aspartate Aminotransferase, domain 1"/>
    <property type="match status" value="1"/>
</dbReference>
<dbReference type="STRING" id="400727.A0A2T7NK44"/>
<dbReference type="OrthoDB" id="2414662at2759"/>
<dbReference type="PANTHER" id="PTHR43807">
    <property type="entry name" value="FI04487P"/>
    <property type="match status" value="1"/>
</dbReference>
<keyword evidence="6" id="KW-0663">Pyridoxal phosphate</keyword>
<evidence type="ECO:0000259" key="11">
    <source>
        <dbReference type="Pfam" id="PF00155"/>
    </source>
</evidence>
<dbReference type="InterPro" id="IPR004839">
    <property type="entry name" value="Aminotransferase_I/II_large"/>
</dbReference>
<dbReference type="Pfam" id="PF00155">
    <property type="entry name" value="Aminotran_1_2"/>
    <property type="match status" value="1"/>
</dbReference>
<keyword evidence="7" id="KW-0007">Acetylation</keyword>
<gene>
    <name evidence="12" type="ORF">C0Q70_17327</name>
</gene>
<evidence type="ECO:0000313" key="13">
    <source>
        <dbReference type="Proteomes" id="UP000245119"/>
    </source>
</evidence>
<dbReference type="PANTHER" id="PTHR43807:SF20">
    <property type="entry name" value="FI04487P"/>
    <property type="match status" value="1"/>
</dbReference>
<accession>A0A2T7NK44</accession>
<sequence>MKKWIIHNFCAIVMASQKHTYANRLVGSENNVWVEFTKLASEPGVLNLGQGFPDFKAPEHVVKSLQQVIASENPFLQQYTRSFGHPRLIQALAKLFSPFLKRNIDAFTEILLSVGAYGSLFCIIQGLVNPGDEASAVIIIEPYFDCYEPMVRTAGGTPVFVPLRPSKKGVISSSGDWKLDPIELESKFSSKTKLIIINTPNNPLGKVFTQQELELIAELCKKFDVVCVADEVYEWMTYPGYKHLKIATLPGMWERTITVGSAGKMFSVTGWKLGWSIGPENLLFGPKLVHQNCVYTCPTPLQEALAVAIETEEERLGAADCYLNSLALELLPKRDRLAQVLESLGMHPVVPEAGYFMLADISKMNIDLPDDGKDEPKDFKFVRWMIREKKLAGIPPSAFFCSEHKIMGKDYVRFCFIKKDSTLAKAADILQNWKAEMNPK</sequence>